<keyword evidence="1 7" id="KW-0732">Signal</keyword>
<dbReference type="SMART" id="SM00409">
    <property type="entry name" value="IG"/>
    <property type="match status" value="1"/>
</dbReference>
<evidence type="ECO:0000256" key="4">
    <source>
        <dbReference type="ARBA" id="ARBA00023170"/>
    </source>
</evidence>
<evidence type="ECO:0000256" key="7">
    <source>
        <dbReference type="SAM" id="SignalP"/>
    </source>
</evidence>
<dbReference type="InterPro" id="IPR013106">
    <property type="entry name" value="Ig_V-set"/>
</dbReference>
<dbReference type="PROSITE" id="PS50835">
    <property type="entry name" value="IG_LIKE"/>
    <property type="match status" value="1"/>
</dbReference>
<dbReference type="Proteomes" id="UP000018468">
    <property type="component" value="Linkage group LG24"/>
</dbReference>
<keyword evidence="10" id="KW-1185">Reference proteome</keyword>
<dbReference type="Bgee" id="ENSLOCG00000006040">
    <property type="expression patterns" value="Expressed in pharyngeal gill and 6 other cell types or tissues"/>
</dbReference>
<dbReference type="InterPro" id="IPR013783">
    <property type="entry name" value="Ig-like_fold"/>
</dbReference>
<dbReference type="InterPro" id="IPR051006">
    <property type="entry name" value="TCR_variable_domain"/>
</dbReference>
<dbReference type="Gene3D" id="2.60.40.10">
    <property type="entry name" value="Immunoglobulins"/>
    <property type="match status" value="1"/>
</dbReference>
<dbReference type="GO" id="GO:0042605">
    <property type="term" value="F:peptide antigen binding"/>
    <property type="evidence" value="ECO:0000318"/>
    <property type="project" value="GO_Central"/>
</dbReference>
<keyword evidence="4" id="KW-0675">Receptor</keyword>
<evidence type="ECO:0000256" key="6">
    <source>
        <dbReference type="ARBA" id="ARBA00043266"/>
    </source>
</evidence>
<feature type="signal peptide" evidence="7">
    <location>
        <begin position="1"/>
        <end position="21"/>
    </location>
</feature>
<evidence type="ECO:0000313" key="10">
    <source>
        <dbReference type="Proteomes" id="UP000018468"/>
    </source>
</evidence>
<keyword evidence="5" id="KW-0393">Immunoglobulin domain</keyword>
<dbReference type="OMA" id="QWVSSKQ"/>
<dbReference type="STRING" id="7918.ENSLOCP00000007292"/>
<dbReference type="Ensembl" id="ENSLOCT00000007300.1">
    <property type="protein sequence ID" value="ENSLOCP00000007292.1"/>
    <property type="gene ID" value="ENSLOCG00000006040.1"/>
</dbReference>
<keyword evidence="3" id="KW-1064">Adaptive immunity</keyword>
<feature type="domain" description="Ig-like" evidence="8">
    <location>
        <begin position="23"/>
        <end position="112"/>
    </location>
</feature>
<dbReference type="SMART" id="SM00406">
    <property type="entry name" value="IGv"/>
    <property type="match status" value="1"/>
</dbReference>
<evidence type="ECO:0000256" key="5">
    <source>
        <dbReference type="ARBA" id="ARBA00023319"/>
    </source>
</evidence>
<dbReference type="Pfam" id="PF07686">
    <property type="entry name" value="V-set"/>
    <property type="match status" value="1"/>
</dbReference>
<dbReference type="SUPFAM" id="SSF48726">
    <property type="entry name" value="Immunoglobulin"/>
    <property type="match status" value="1"/>
</dbReference>
<dbReference type="GO" id="GO:0042101">
    <property type="term" value="C:T cell receptor complex"/>
    <property type="evidence" value="ECO:0007669"/>
    <property type="project" value="UniProtKB-KW"/>
</dbReference>
<dbReference type="eggNOG" id="ENOG502SHCJ">
    <property type="taxonomic scope" value="Eukaryota"/>
</dbReference>
<proteinExistence type="predicted"/>
<dbReference type="InParanoid" id="W5MFY3"/>
<dbReference type="AlphaFoldDB" id="W5MFY3"/>
<dbReference type="PANTHER" id="PTHR19343">
    <property type="entry name" value="T CELL RECEPTOR ALPHA VARIABLE 1-2"/>
    <property type="match status" value="1"/>
</dbReference>
<reference evidence="9" key="2">
    <citation type="submission" date="2025-08" db="UniProtKB">
        <authorList>
            <consortium name="Ensembl"/>
        </authorList>
    </citation>
    <scope>IDENTIFICATION</scope>
</reference>
<sequence>SEKGWLFLLLHTVTHLHYVRSAEQVSQIPAQVTVAEGRTASIHCNYTDSRVTVVHWYRQQPSTKPEKVISSYGDLERENQLSAWLNTKGRFGVFNISLSQTGDSALYYCAVEAQVHFQYVENIHNPHS</sequence>
<dbReference type="InterPro" id="IPR007110">
    <property type="entry name" value="Ig-like_dom"/>
</dbReference>
<dbReference type="GO" id="GO:0002250">
    <property type="term" value="P:adaptive immune response"/>
    <property type="evidence" value="ECO:0007669"/>
    <property type="project" value="UniProtKB-KW"/>
</dbReference>
<reference evidence="9" key="3">
    <citation type="submission" date="2025-09" db="UniProtKB">
        <authorList>
            <consortium name="Ensembl"/>
        </authorList>
    </citation>
    <scope>IDENTIFICATION</scope>
</reference>
<protein>
    <recommendedName>
        <fullName evidence="8">Ig-like domain-containing protein</fullName>
    </recommendedName>
</protein>
<dbReference type="InterPro" id="IPR036179">
    <property type="entry name" value="Ig-like_dom_sf"/>
</dbReference>
<accession>W5MFY3</accession>
<organism evidence="9 10">
    <name type="scientific">Lepisosteus oculatus</name>
    <name type="common">Spotted gar</name>
    <dbReference type="NCBI Taxonomy" id="7918"/>
    <lineage>
        <taxon>Eukaryota</taxon>
        <taxon>Metazoa</taxon>
        <taxon>Chordata</taxon>
        <taxon>Craniata</taxon>
        <taxon>Vertebrata</taxon>
        <taxon>Euteleostomi</taxon>
        <taxon>Actinopterygii</taxon>
        <taxon>Neopterygii</taxon>
        <taxon>Holostei</taxon>
        <taxon>Semionotiformes</taxon>
        <taxon>Lepisosteidae</taxon>
        <taxon>Lepisosteus</taxon>
    </lineage>
</organism>
<evidence type="ECO:0000256" key="1">
    <source>
        <dbReference type="ARBA" id="ARBA00022729"/>
    </source>
</evidence>
<reference evidence="10" key="1">
    <citation type="submission" date="2011-12" db="EMBL/GenBank/DDBJ databases">
        <title>The Draft Genome of Lepisosteus oculatus.</title>
        <authorList>
            <consortium name="The Broad Institute Genome Assembly &amp; Analysis Group"/>
            <consortium name="Computational R&amp;D Group"/>
            <consortium name="and Sequencing Platform"/>
            <person name="Di Palma F."/>
            <person name="Alfoldi J."/>
            <person name="Johnson J."/>
            <person name="Berlin A."/>
            <person name="Gnerre S."/>
            <person name="Jaffe D."/>
            <person name="MacCallum I."/>
            <person name="Young S."/>
            <person name="Walker B.J."/>
            <person name="Lander E.S."/>
            <person name="Lindblad-Toh K."/>
        </authorList>
    </citation>
    <scope>NUCLEOTIDE SEQUENCE [LARGE SCALE GENOMIC DNA]</scope>
</reference>
<feature type="chain" id="PRO_5004866018" description="Ig-like domain-containing protein" evidence="7">
    <location>
        <begin position="22"/>
        <end position="128"/>
    </location>
</feature>
<evidence type="ECO:0000313" key="9">
    <source>
        <dbReference type="Ensembl" id="ENSLOCP00000007292.1"/>
    </source>
</evidence>
<evidence type="ECO:0000256" key="2">
    <source>
        <dbReference type="ARBA" id="ARBA00022859"/>
    </source>
</evidence>
<name>W5MFY3_LEPOC</name>
<dbReference type="HOGENOM" id="CLU_077975_8_3_1"/>
<dbReference type="InterPro" id="IPR003599">
    <property type="entry name" value="Ig_sub"/>
</dbReference>
<keyword evidence="2" id="KW-0391">Immunity</keyword>
<dbReference type="PANTHER" id="PTHR19343:SF13">
    <property type="entry name" value="T CELL RECEPTOR ALPHA VARIABLE 21"/>
    <property type="match status" value="1"/>
</dbReference>
<dbReference type="GeneTree" id="ENSGT01070000254882"/>
<evidence type="ECO:0000259" key="8">
    <source>
        <dbReference type="PROSITE" id="PS50835"/>
    </source>
</evidence>
<keyword evidence="6" id="KW-1279">T cell receptor</keyword>
<dbReference type="EMBL" id="AHAT01019593">
    <property type="status" value="NOT_ANNOTATED_CDS"/>
    <property type="molecule type" value="Genomic_DNA"/>
</dbReference>
<evidence type="ECO:0000256" key="3">
    <source>
        <dbReference type="ARBA" id="ARBA00023130"/>
    </source>
</evidence>